<name>A0AAW2FMW4_9HYME</name>
<protein>
    <submittedName>
        <fullName evidence="1">Uncharacterized protein</fullName>
    </submittedName>
</protein>
<keyword evidence="2" id="KW-1185">Reference proteome</keyword>
<reference evidence="1 2" key="1">
    <citation type="submission" date="2023-03" db="EMBL/GenBank/DDBJ databases">
        <title>High recombination rates correlate with genetic variation in Cardiocondyla obscurior ants.</title>
        <authorList>
            <person name="Errbii M."/>
        </authorList>
    </citation>
    <scope>NUCLEOTIDE SEQUENCE [LARGE SCALE GENOMIC DNA]</scope>
    <source>
        <strain evidence="1">Alpha-2009</strain>
        <tissue evidence="1">Whole body</tissue>
    </source>
</reference>
<organism evidence="1 2">
    <name type="scientific">Cardiocondyla obscurior</name>
    <dbReference type="NCBI Taxonomy" id="286306"/>
    <lineage>
        <taxon>Eukaryota</taxon>
        <taxon>Metazoa</taxon>
        <taxon>Ecdysozoa</taxon>
        <taxon>Arthropoda</taxon>
        <taxon>Hexapoda</taxon>
        <taxon>Insecta</taxon>
        <taxon>Pterygota</taxon>
        <taxon>Neoptera</taxon>
        <taxon>Endopterygota</taxon>
        <taxon>Hymenoptera</taxon>
        <taxon>Apocrita</taxon>
        <taxon>Aculeata</taxon>
        <taxon>Formicoidea</taxon>
        <taxon>Formicidae</taxon>
        <taxon>Myrmicinae</taxon>
        <taxon>Cardiocondyla</taxon>
    </lineage>
</organism>
<evidence type="ECO:0000313" key="2">
    <source>
        <dbReference type="Proteomes" id="UP001430953"/>
    </source>
</evidence>
<proteinExistence type="predicted"/>
<sequence length="107" mass="12374">MQKCRLADNLAKRKGWLHVTRGREREKITSVIKEITLSGIKPHCSLGKKTCFLFPRSRLIVSFAILSLHTYHASRRRLPSTVLCTGKEPTVEYFWDTGAAENRYLQR</sequence>
<dbReference type="Proteomes" id="UP001430953">
    <property type="component" value="Unassembled WGS sequence"/>
</dbReference>
<dbReference type="EMBL" id="JADYXP020000009">
    <property type="protein sequence ID" value="KAL0116778.1"/>
    <property type="molecule type" value="Genomic_DNA"/>
</dbReference>
<evidence type="ECO:0000313" key="1">
    <source>
        <dbReference type="EMBL" id="KAL0116778.1"/>
    </source>
</evidence>
<comment type="caution">
    <text evidence="1">The sequence shown here is derived from an EMBL/GenBank/DDBJ whole genome shotgun (WGS) entry which is preliminary data.</text>
</comment>
<gene>
    <name evidence="1" type="ORF">PUN28_010000</name>
</gene>
<dbReference type="AlphaFoldDB" id="A0AAW2FMW4"/>
<accession>A0AAW2FMW4</accession>